<evidence type="ECO:0000313" key="3">
    <source>
        <dbReference type="Proteomes" id="UP000293142"/>
    </source>
</evidence>
<dbReference type="CDD" id="cd08565">
    <property type="entry name" value="GDPD_pAtGDE_like"/>
    <property type="match status" value="1"/>
</dbReference>
<evidence type="ECO:0000259" key="1">
    <source>
        <dbReference type="PROSITE" id="PS51704"/>
    </source>
</evidence>
<keyword evidence="3" id="KW-1185">Reference proteome</keyword>
<reference evidence="2 3" key="1">
    <citation type="submission" date="2019-02" db="EMBL/GenBank/DDBJ databases">
        <title>Paenibacillus sp. nov., isolated from surface-sterilized tissue of Thalictrum simplex L.</title>
        <authorList>
            <person name="Tuo L."/>
        </authorList>
    </citation>
    <scope>NUCLEOTIDE SEQUENCE [LARGE SCALE GENOMIC DNA]</scope>
    <source>
        <strain evidence="2 3">N2SHLJ1</strain>
    </source>
</reference>
<dbReference type="AlphaFoldDB" id="A0A4Q9DT93"/>
<proteinExistence type="predicted"/>
<accession>A0A4Q9DT93</accession>
<organism evidence="2 3">
    <name type="scientific">Paenibacillus thalictri</name>
    <dbReference type="NCBI Taxonomy" id="2527873"/>
    <lineage>
        <taxon>Bacteria</taxon>
        <taxon>Bacillati</taxon>
        <taxon>Bacillota</taxon>
        <taxon>Bacilli</taxon>
        <taxon>Bacillales</taxon>
        <taxon>Paenibacillaceae</taxon>
        <taxon>Paenibacillus</taxon>
    </lineage>
</organism>
<dbReference type="Proteomes" id="UP000293142">
    <property type="component" value="Unassembled WGS sequence"/>
</dbReference>
<protein>
    <submittedName>
        <fullName evidence="2">Glycerophosphodiester phosphodiesterase</fullName>
    </submittedName>
</protein>
<name>A0A4Q9DT93_9BACL</name>
<dbReference type="SUPFAM" id="SSF51695">
    <property type="entry name" value="PLC-like phosphodiesterases"/>
    <property type="match status" value="1"/>
</dbReference>
<feature type="domain" description="GP-PDE" evidence="1">
    <location>
        <begin position="18"/>
        <end position="255"/>
    </location>
</feature>
<comment type="caution">
    <text evidence="2">The sequence shown here is derived from an EMBL/GenBank/DDBJ whole genome shotgun (WGS) entry which is preliminary data.</text>
</comment>
<sequence>MKGGSFVTIERLANLEKLFVVGHRGYKEKYLENTLLSFQKSLDIGVDVIEFDLRLSRDHQLVIIHDETVDRTTNGSGPVSEYTLHELQQLDAGGWFGSVFAGLKIPTLEQLCELLKNSPDVLLNVEIKPGFQALKAADMAVAELGRHGYLPRCVFTSFDADVVAHIYDTYGLKTQGFPSEKMKNFIPEEHGTYSKMWSVGIAIKDLTPERVKQFRELGLLVGTYCPDSEEQARYAVSCGINRMTCNNPLAALSIRSELEKRA</sequence>
<dbReference type="Pfam" id="PF03009">
    <property type="entry name" value="GDPD"/>
    <property type="match status" value="1"/>
</dbReference>
<dbReference type="InterPro" id="IPR017946">
    <property type="entry name" value="PLC-like_Pdiesterase_TIM-brl"/>
</dbReference>
<dbReference type="GO" id="GO:0006629">
    <property type="term" value="P:lipid metabolic process"/>
    <property type="evidence" value="ECO:0007669"/>
    <property type="project" value="InterPro"/>
</dbReference>
<gene>
    <name evidence="2" type="ORF">EYB31_06900</name>
</gene>
<dbReference type="Gene3D" id="3.20.20.190">
    <property type="entry name" value="Phosphatidylinositol (PI) phosphodiesterase"/>
    <property type="match status" value="1"/>
</dbReference>
<dbReference type="InterPro" id="IPR030395">
    <property type="entry name" value="GP_PDE_dom"/>
</dbReference>
<dbReference type="EMBL" id="SIRE01000005">
    <property type="protein sequence ID" value="TBL80146.1"/>
    <property type="molecule type" value="Genomic_DNA"/>
</dbReference>
<dbReference type="PROSITE" id="PS51704">
    <property type="entry name" value="GP_PDE"/>
    <property type="match status" value="1"/>
</dbReference>
<dbReference type="GO" id="GO:0008081">
    <property type="term" value="F:phosphoric diester hydrolase activity"/>
    <property type="evidence" value="ECO:0007669"/>
    <property type="project" value="InterPro"/>
</dbReference>
<dbReference type="PANTHER" id="PTHR46211:SF1">
    <property type="entry name" value="GLYCEROPHOSPHODIESTER PHOSPHODIESTERASE, CYTOPLASMIC"/>
    <property type="match status" value="1"/>
</dbReference>
<evidence type="ECO:0000313" key="2">
    <source>
        <dbReference type="EMBL" id="TBL80146.1"/>
    </source>
</evidence>
<dbReference type="OrthoDB" id="384721at2"/>
<dbReference type="PANTHER" id="PTHR46211">
    <property type="entry name" value="GLYCEROPHOSPHORYL DIESTER PHOSPHODIESTERASE"/>
    <property type="match status" value="1"/>
</dbReference>